<dbReference type="Gene3D" id="3.40.50.1010">
    <property type="entry name" value="5'-nuclease"/>
    <property type="match status" value="1"/>
</dbReference>
<dbReference type="GO" id="GO:0004540">
    <property type="term" value="F:RNA nuclease activity"/>
    <property type="evidence" value="ECO:0007669"/>
    <property type="project" value="InterPro"/>
</dbReference>
<evidence type="ECO:0000256" key="2">
    <source>
        <dbReference type="ARBA" id="ARBA00022722"/>
    </source>
</evidence>
<feature type="binding site" evidence="5">
    <location>
        <position position="4"/>
    </location>
    <ligand>
        <name>Mg(2+)</name>
        <dbReference type="ChEBI" id="CHEBI:18420"/>
    </ligand>
</feature>
<keyword evidence="1 5" id="KW-1277">Toxin-antitoxin system</keyword>
<proteinExistence type="inferred from homology"/>
<organism evidence="7 8">
    <name type="scientific">Rhizobium loti</name>
    <name type="common">Mesorhizobium loti</name>
    <dbReference type="NCBI Taxonomy" id="381"/>
    <lineage>
        <taxon>Bacteria</taxon>
        <taxon>Pseudomonadati</taxon>
        <taxon>Pseudomonadota</taxon>
        <taxon>Alphaproteobacteria</taxon>
        <taxon>Hyphomicrobiales</taxon>
        <taxon>Phyllobacteriaceae</taxon>
        <taxon>Mesorhizobium</taxon>
    </lineage>
</organism>
<dbReference type="EC" id="3.1.-.-" evidence="5"/>
<dbReference type="InterPro" id="IPR022907">
    <property type="entry name" value="VapC_family"/>
</dbReference>
<evidence type="ECO:0000259" key="6">
    <source>
        <dbReference type="Pfam" id="PF01850"/>
    </source>
</evidence>
<dbReference type="CDD" id="cd09871">
    <property type="entry name" value="PIN_MtVapC28-VapC30-like"/>
    <property type="match status" value="1"/>
</dbReference>
<keyword evidence="4 5" id="KW-0378">Hydrolase</keyword>
<dbReference type="GO" id="GO:0016787">
    <property type="term" value="F:hydrolase activity"/>
    <property type="evidence" value="ECO:0007669"/>
    <property type="project" value="UniProtKB-KW"/>
</dbReference>
<comment type="function">
    <text evidence="5">Toxic component of a toxin-antitoxin (TA) system. An RNase.</text>
</comment>
<dbReference type="InterPro" id="IPR029060">
    <property type="entry name" value="PIN-like_dom_sf"/>
</dbReference>
<evidence type="ECO:0000256" key="4">
    <source>
        <dbReference type="ARBA" id="ARBA00022801"/>
    </source>
</evidence>
<comment type="similarity">
    <text evidence="5">Belongs to the PINc/VapC protein family.</text>
</comment>
<dbReference type="EMBL" id="LPWA01000142">
    <property type="protein sequence ID" value="KUM24237.1"/>
    <property type="molecule type" value="Genomic_DNA"/>
</dbReference>
<dbReference type="InterPro" id="IPR002716">
    <property type="entry name" value="PIN_dom"/>
</dbReference>
<comment type="caution">
    <text evidence="7">The sequence shown here is derived from an EMBL/GenBank/DDBJ whole genome shotgun (WGS) entry which is preliminary data.</text>
</comment>
<keyword evidence="2 5" id="KW-0540">Nuclease</keyword>
<dbReference type="SUPFAM" id="SSF88723">
    <property type="entry name" value="PIN domain-like"/>
    <property type="match status" value="1"/>
</dbReference>
<name>A0A101KNT2_RHILI</name>
<accession>A0A101KNT2</accession>
<evidence type="ECO:0000313" key="7">
    <source>
        <dbReference type="EMBL" id="KUM24237.1"/>
    </source>
</evidence>
<protein>
    <recommendedName>
        <fullName evidence="5">Ribonuclease VapC</fullName>
        <shortName evidence="5">RNase VapC</shortName>
        <ecNumber evidence="5">3.1.-.-</ecNumber>
    </recommendedName>
    <alternativeName>
        <fullName evidence="5">Toxin VapC</fullName>
    </alternativeName>
</protein>
<dbReference type="HAMAP" id="MF_00265">
    <property type="entry name" value="VapC_Nob1"/>
    <property type="match status" value="1"/>
</dbReference>
<feature type="domain" description="PIN" evidence="6">
    <location>
        <begin position="1"/>
        <end position="137"/>
    </location>
</feature>
<keyword evidence="5" id="KW-0460">Magnesium</keyword>
<dbReference type="GO" id="GO:0090729">
    <property type="term" value="F:toxin activity"/>
    <property type="evidence" value="ECO:0007669"/>
    <property type="project" value="UniProtKB-KW"/>
</dbReference>
<evidence type="ECO:0000256" key="5">
    <source>
        <dbReference type="HAMAP-Rule" id="MF_00265"/>
    </source>
</evidence>
<comment type="cofactor">
    <cofactor evidence="5">
        <name>Mg(2+)</name>
        <dbReference type="ChEBI" id="CHEBI:18420"/>
    </cofactor>
</comment>
<gene>
    <name evidence="5" type="primary">vapC</name>
    <name evidence="7" type="ORF">AU467_07475</name>
</gene>
<evidence type="ECO:0000256" key="3">
    <source>
        <dbReference type="ARBA" id="ARBA00022723"/>
    </source>
</evidence>
<keyword evidence="3 5" id="KW-0479">Metal-binding</keyword>
<dbReference type="Proteomes" id="UP000053176">
    <property type="component" value="Unassembled WGS sequence"/>
</dbReference>
<keyword evidence="5" id="KW-0800">Toxin</keyword>
<reference evidence="7 8" key="1">
    <citation type="submission" date="2015-12" db="EMBL/GenBank/DDBJ databases">
        <title>Draft genome sequence of Mesorhizobium sp. UFLA 01-765, a multitolerant efficient symbiont and plant-growth promoting strain isolated from Zn-mining soil using Leucaena leucocephala as a trap plant.</title>
        <authorList>
            <person name="Rangel W.M."/>
            <person name="Thijs S."/>
            <person name="Longatti S.M."/>
            <person name="Moreira F.M."/>
            <person name="Weyens N."/>
            <person name="Vangronsveld J."/>
            <person name="Van Hamme J.D."/>
            <person name="Bottos E.M."/>
            <person name="Rineau F."/>
        </authorList>
    </citation>
    <scope>NUCLEOTIDE SEQUENCE [LARGE SCALE GENOMIC DNA]</scope>
    <source>
        <strain evidence="7 8">UFLA 01-765</strain>
    </source>
</reference>
<dbReference type="AlphaFoldDB" id="A0A101KNT2"/>
<sequence>MFVDASVIVAILAKEPGWEESLKRILDTAGPLYISALVRVEATFAFGRLSAGTKRKPSPEMLSAARDLVDTFIAEIDARNVSVDEDIGTRAIDASIRYGKAVGHPADLNFGDCFAYACAKALDVPLLYKGGDFLQTDLA</sequence>
<dbReference type="GO" id="GO:0000287">
    <property type="term" value="F:magnesium ion binding"/>
    <property type="evidence" value="ECO:0007669"/>
    <property type="project" value="UniProtKB-UniRule"/>
</dbReference>
<evidence type="ECO:0000256" key="1">
    <source>
        <dbReference type="ARBA" id="ARBA00022649"/>
    </source>
</evidence>
<dbReference type="Pfam" id="PF01850">
    <property type="entry name" value="PIN"/>
    <property type="match status" value="1"/>
</dbReference>
<evidence type="ECO:0000313" key="8">
    <source>
        <dbReference type="Proteomes" id="UP000053176"/>
    </source>
</evidence>
<feature type="binding site" evidence="5">
    <location>
        <position position="112"/>
    </location>
    <ligand>
        <name>Mg(2+)</name>
        <dbReference type="ChEBI" id="CHEBI:18420"/>
    </ligand>
</feature>
<dbReference type="OrthoDB" id="32625at2"/>